<dbReference type="Proteomes" id="UP000176445">
    <property type="component" value="Unassembled WGS sequence"/>
</dbReference>
<gene>
    <name evidence="1" type="ORF">A2704_04965</name>
</gene>
<dbReference type="InterPro" id="IPR017101">
    <property type="entry name" value="P-loop_ATP/GTP-bd_All4644_prd"/>
</dbReference>
<protein>
    <submittedName>
        <fullName evidence="1">Uncharacterized protein</fullName>
    </submittedName>
</protein>
<accession>A0A1F6CIX6</accession>
<dbReference type="Pfam" id="PF13671">
    <property type="entry name" value="AAA_33"/>
    <property type="match status" value="1"/>
</dbReference>
<evidence type="ECO:0000313" key="1">
    <source>
        <dbReference type="EMBL" id="OGG49203.1"/>
    </source>
</evidence>
<evidence type="ECO:0000313" key="2">
    <source>
        <dbReference type="Proteomes" id="UP000176445"/>
    </source>
</evidence>
<dbReference type="PIRSF" id="PIRSF037081">
    <property type="entry name" value="P-loop_All4644_prd"/>
    <property type="match status" value="1"/>
</dbReference>
<dbReference type="AlphaFoldDB" id="A0A1F6CIX6"/>
<organism evidence="1 2">
    <name type="scientific">Candidatus Kaiserbacteria bacterium RIFCSPHIGHO2_01_FULL_54_36b</name>
    <dbReference type="NCBI Taxonomy" id="1798483"/>
    <lineage>
        <taxon>Bacteria</taxon>
        <taxon>Candidatus Kaiseribacteriota</taxon>
    </lineage>
</organism>
<comment type="caution">
    <text evidence="1">The sequence shown here is derived from an EMBL/GenBank/DDBJ whole genome shotgun (WGS) entry which is preliminary data.</text>
</comment>
<dbReference type="EMBL" id="MFKW01000079">
    <property type="protein sequence ID" value="OGG49203.1"/>
    <property type="molecule type" value="Genomic_DNA"/>
</dbReference>
<name>A0A1F6CIX6_9BACT</name>
<reference evidence="1 2" key="1">
    <citation type="journal article" date="2016" name="Nat. Commun.">
        <title>Thousands of microbial genomes shed light on interconnected biogeochemical processes in an aquifer system.</title>
        <authorList>
            <person name="Anantharaman K."/>
            <person name="Brown C.T."/>
            <person name="Hug L.A."/>
            <person name="Sharon I."/>
            <person name="Castelle C.J."/>
            <person name="Probst A.J."/>
            <person name="Thomas B.C."/>
            <person name="Singh A."/>
            <person name="Wilkins M.J."/>
            <person name="Karaoz U."/>
            <person name="Brodie E.L."/>
            <person name="Williams K.H."/>
            <person name="Hubbard S.S."/>
            <person name="Banfield J.F."/>
        </authorList>
    </citation>
    <scope>NUCLEOTIDE SEQUENCE [LARGE SCALE GENOMIC DNA]</scope>
</reference>
<dbReference type="InterPro" id="IPR027417">
    <property type="entry name" value="P-loop_NTPase"/>
</dbReference>
<proteinExistence type="predicted"/>
<sequence>MKKVIMAIGLSGAGKTTALESFAQKYGYRYISTDNVRSDLNIAHGETSSPSVWDEIRRRIKQSLGDGETVVMDSTFVTGPDRRTFIEFVRGCGAEKIQGVFLDTPAELAWKRNSERERSVPTDIFESRRRDLEAEPPHPGDGFDALFTLNEFQEMIRAENKEQTKEFKSFS</sequence>
<dbReference type="Gene3D" id="3.40.50.300">
    <property type="entry name" value="P-loop containing nucleotide triphosphate hydrolases"/>
    <property type="match status" value="1"/>
</dbReference>
<dbReference type="SUPFAM" id="SSF52540">
    <property type="entry name" value="P-loop containing nucleoside triphosphate hydrolases"/>
    <property type="match status" value="1"/>
</dbReference>